<dbReference type="GeneID" id="70238820"/>
<gene>
    <name evidence="1" type="ORF">OGAPHI_006856</name>
</gene>
<name>A0A9P8NWY2_9ASCO</name>
<dbReference type="Proteomes" id="UP000769157">
    <property type="component" value="Unassembled WGS sequence"/>
</dbReference>
<dbReference type="AlphaFoldDB" id="A0A9P8NWY2"/>
<sequence>ISWNSGDNGGRLAVGVGGGDVGDNVGLDTAVSVRDHSGSVLTVVGWRWVGGCNRGWVTAGISGGDVGDNVGLDTAVRLGHHSGVNRARSWAWNSGDNGGRLAVRVGG</sequence>
<organism evidence="1 2">
    <name type="scientific">Ogataea philodendri</name>
    <dbReference type="NCBI Taxonomy" id="1378263"/>
    <lineage>
        <taxon>Eukaryota</taxon>
        <taxon>Fungi</taxon>
        <taxon>Dikarya</taxon>
        <taxon>Ascomycota</taxon>
        <taxon>Saccharomycotina</taxon>
        <taxon>Pichiomycetes</taxon>
        <taxon>Pichiales</taxon>
        <taxon>Pichiaceae</taxon>
        <taxon>Ogataea</taxon>
    </lineage>
</organism>
<dbReference type="EMBL" id="JAEUBE010000492">
    <property type="protein sequence ID" value="KAH3660584.1"/>
    <property type="molecule type" value="Genomic_DNA"/>
</dbReference>
<feature type="non-terminal residue" evidence="1">
    <location>
        <position position="107"/>
    </location>
</feature>
<reference evidence="1" key="1">
    <citation type="journal article" date="2021" name="Open Biol.">
        <title>Shared evolutionary footprints suggest mitochondrial oxidative damage underlies multiple complex I losses in fungi.</title>
        <authorList>
            <person name="Schikora-Tamarit M.A."/>
            <person name="Marcet-Houben M."/>
            <person name="Nosek J."/>
            <person name="Gabaldon T."/>
        </authorList>
    </citation>
    <scope>NUCLEOTIDE SEQUENCE</scope>
    <source>
        <strain evidence="1">CBS6075</strain>
    </source>
</reference>
<feature type="non-terminal residue" evidence="1">
    <location>
        <position position="1"/>
    </location>
</feature>
<proteinExistence type="predicted"/>
<dbReference type="RefSeq" id="XP_046058285.1">
    <property type="nucleotide sequence ID" value="XM_046208186.1"/>
</dbReference>
<comment type="caution">
    <text evidence="1">The sequence shown here is derived from an EMBL/GenBank/DDBJ whole genome shotgun (WGS) entry which is preliminary data.</text>
</comment>
<evidence type="ECO:0000313" key="1">
    <source>
        <dbReference type="EMBL" id="KAH3660584.1"/>
    </source>
</evidence>
<reference evidence="1" key="2">
    <citation type="submission" date="2021-01" db="EMBL/GenBank/DDBJ databases">
        <authorList>
            <person name="Schikora-Tamarit M.A."/>
        </authorList>
    </citation>
    <scope>NUCLEOTIDE SEQUENCE</scope>
    <source>
        <strain evidence="1">CBS6075</strain>
    </source>
</reference>
<keyword evidence="2" id="KW-1185">Reference proteome</keyword>
<evidence type="ECO:0000313" key="2">
    <source>
        <dbReference type="Proteomes" id="UP000769157"/>
    </source>
</evidence>
<accession>A0A9P8NWY2</accession>
<protein>
    <submittedName>
        <fullName evidence="1">Uncharacterized protein</fullName>
    </submittedName>
</protein>